<protein>
    <submittedName>
        <fullName evidence="7">Serine/threonine protein kinase</fullName>
    </submittedName>
</protein>
<dbReference type="SMART" id="SM00220">
    <property type="entry name" value="S_TKc"/>
    <property type="match status" value="1"/>
</dbReference>
<gene>
    <name evidence="7" type="ORF">MVAC_29623</name>
</gene>
<sequence>MLNPLNADGGGFGTLYEVTDAQHNIAVAKLVMKEPGAERELLIGAANEAAKHRNVVPLLDDGEHDNNWVMVMPRADRSLAQHLNDSGGSLSVEETLVVLTDIATALSDINGSLVHRDLKPQNVLLLNGTWSLADFGISRYAEASTSPDTRKYSLTAQYAAPEQWRLEHAGAAADVYAFGVVGYRLLAGHLPFPGPDFRTQHLGSAPPDLTVGSTRLRDLIEECLYKVPETRPTPTAILKRLGKIAGGAPASTGLEKLAQANRVQVQRRSAEDAQRSAEQEHQLWLQRLQETGASAFKRVMEELTEAISDYAPTANLLYGKGSSATSFDKQAAGKLFIADLNDAQLGLDIPAPSPSRADTLPFTVVSESVISLTLPGSQNGWRGRSHSLWFCDINEKDRFAWYELAFMQSTLGGGAGTHQIEPFGLSAPEAHEAFNPLRLASMQLAWGWDELDRSDLSEFVGRWLGWFGDAAQNQLQRPLMMPERPTQRRQNSWWSRLGGR</sequence>
<evidence type="ECO:0000256" key="4">
    <source>
        <dbReference type="ARBA" id="ARBA00022840"/>
    </source>
</evidence>
<dbReference type="CDD" id="cd14014">
    <property type="entry name" value="STKc_PknB_like"/>
    <property type="match status" value="1"/>
</dbReference>
<dbReference type="HOGENOM" id="CLU_024924_0_0_11"/>
<accession>K0UBG5</accession>
<dbReference type="eggNOG" id="COG0515">
    <property type="taxonomic scope" value="Bacteria"/>
</dbReference>
<feature type="domain" description="Protein kinase" evidence="6">
    <location>
        <begin position="1"/>
        <end position="244"/>
    </location>
</feature>
<dbReference type="PROSITE" id="PS50011">
    <property type="entry name" value="PROTEIN_KINASE_DOM"/>
    <property type="match status" value="1"/>
</dbReference>
<evidence type="ECO:0000256" key="5">
    <source>
        <dbReference type="SAM" id="MobiDB-lite"/>
    </source>
</evidence>
<dbReference type="InterPro" id="IPR051681">
    <property type="entry name" value="Ser/Thr_Kinases-Pseudokinases"/>
</dbReference>
<dbReference type="InterPro" id="IPR008271">
    <property type="entry name" value="Ser/Thr_kinase_AS"/>
</dbReference>
<keyword evidence="7" id="KW-0723">Serine/threonine-protein kinase</keyword>
<reference evidence="7 8" key="1">
    <citation type="journal article" date="2012" name="J. Bacteriol.">
        <title>Complete Genome Sequence of Mycobacterium vaccae Type Strain ATCC 25954.</title>
        <authorList>
            <person name="Ho Y.S."/>
            <person name="Adroub S.A."/>
            <person name="Abadi M."/>
            <person name="Al Alwan B."/>
            <person name="Alkhateeb R."/>
            <person name="Gao G."/>
            <person name="Ragab A."/>
            <person name="Ali S."/>
            <person name="van Soolingen D."/>
            <person name="Bitter W."/>
            <person name="Pain A."/>
            <person name="Abdallah A.M."/>
        </authorList>
    </citation>
    <scope>NUCLEOTIDE SEQUENCE [LARGE SCALE GENOMIC DNA]</scope>
    <source>
        <strain evidence="7 8">ATCC 25954</strain>
    </source>
</reference>
<evidence type="ECO:0000313" key="8">
    <source>
        <dbReference type="Proteomes" id="UP000006072"/>
    </source>
</evidence>
<organism evidence="7 8">
    <name type="scientific">Mycolicibacterium vaccae ATCC 25954</name>
    <dbReference type="NCBI Taxonomy" id="1194972"/>
    <lineage>
        <taxon>Bacteria</taxon>
        <taxon>Bacillati</taxon>
        <taxon>Actinomycetota</taxon>
        <taxon>Actinomycetes</taxon>
        <taxon>Mycobacteriales</taxon>
        <taxon>Mycobacteriaceae</taxon>
        <taxon>Mycolicibacterium</taxon>
    </lineage>
</organism>
<name>K0UBG5_MYCVA</name>
<keyword evidence="3 7" id="KW-0418">Kinase</keyword>
<evidence type="ECO:0000256" key="3">
    <source>
        <dbReference type="ARBA" id="ARBA00022777"/>
    </source>
</evidence>
<dbReference type="PROSITE" id="PS00108">
    <property type="entry name" value="PROTEIN_KINASE_ST"/>
    <property type="match status" value="1"/>
</dbReference>
<dbReference type="Gene3D" id="1.10.510.10">
    <property type="entry name" value="Transferase(Phosphotransferase) domain 1"/>
    <property type="match status" value="1"/>
</dbReference>
<keyword evidence="8" id="KW-1185">Reference proteome</keyword>
<keyword evidence="1" id="KW-0808">Transferase</keyword>
<dbReference type="GO" id="GO:0005524">
    <property type="term" value="F:ATP binding"/>
    <property type="evidence" value="ECO:0007669"/>
    <property type="project" value="UniProtKB-KW"/>
</dbReference>
<dbReference type="EMBL" id="ALQA01000133">
    <property type="protein sequence ID" value="EJZ04246.1"/>
    <property type="molecule type" value="Genomic_DNA"/>
</dbReference>
<evidence type="ECO:0000259" key="6">
    <source>
        <dbReference type="PROSITE" id="PS50011"/>
    </source>
</evidence>
<dbReference type="GO" id="GO:0004674">
    <property type="term" value="F:protein serine/threonine kinase activity"/>
    <property type="evidence" value="ECO:0007669"/>
    <property type="project" value="UniProtKB-KW"/>
</dbReference>
<dbReference type="PANTHER" id="PTHR44329:SF288">
    <property type="entry name" value="MITOGEN-ACTIVATED PROTEIN KINASE KINASE KINASE 20"/>
    <property type="match status" value="1"/>
</dbReference>
<dbReference type="InterPro" id="IPR000719">
    <property type="entry name" value="Prot_kinase_dom"/>
</dbReference>
<evidence type="ECO:0000256" key="1">
    <source>
        <dbReference type="ARBA" id="ARBA00022679"/>
    </source>
</evidence>
<dbReference type="AlphaFoldDB" id="K0UBG5"/>
<evidence type="ECO:0000256" key="2">
    <source>
        <dbReference type="ARBA" id="ARBA00022741"/>
    </source>
</evidence>
<dbReference type="SUPFAM" id="SSF56112">
    <property type="entry name" value="Protein kinase-like (PK-like)"/>
    <property type="match status" value="1"/>
</dbReference>
<feature type="region of interest" description="Disordered" evidence="5">
    <location>
        <begin position="477"/>
        <end position="500"/>
    </location>
</feature>
<dbReference type="Proteomes" id="UP000006072">
    <property type="component" value="Unassembled WGS sequence"/>
</dbReference>
<proteinExistence type="predicted"/>
<comment type="caution">
    <text evidence="7">The sequence shown here is derived from an EMBL/GenBank/DDBJ whole genome shotgun (WGS) entry which is preliminary data.</text>
</comment>
<keyword evidence="4" id="KW-0067">ATP-binding</keyword>
<dbReference type="PATRIC" id="fig|1194972.3.peg.5859"/>
<dbReference type="PANTHER" id="PTHR44329">
    <property type="entry name" value="SERINE/THREONINE-PROTEIN KINASE TNNI3K-RELATED"/>
    <property type="match status" value="1"/>
</dbReference>
<dbReference type="Pfam" id="PF00069">
    <property type="entry name" value="Pkinase"/>
    <property type="match status" value="1"/>
</dbReference>
<dbReference type="InterPro" id="IPR011009">
    <property type="entry name" value="Kinase-like_dom_sf"/>
</dbReference>
<keyword evidence="2" id="KW-0547">Nucleotide-binding</keyword>
<evidence type="ECO:0000313" key="7">
    <source>
        <dbReference type="EMBL" id="EJZ04246.1"/>
    </source>
</evidence>